<comment type="caution">
    <text evidence="1">The sequence shown here is derived from an EMBL/GenBank/DDBJ whole genome shotgun (WGS) entry which is preliminary data.</text>
</comment>
<organism evidence="1 2">
    <name type="scientific">Clavibacter californiensis</name>
    <dbReference type="NCBI Taxonomy" id="1401995"/>
    <lineage>
        <taxon>Bacteria</taxon>
        <taxon>Bacillati</taxon>
        <taxon>Actinomycetota</taxon>
        <taxon>Actinomycetes</taxon>
        <taxon>Micrococcales</taxon>
        <taxon>Microbacteriaceae</taxon>
        <taxon>Clavibacter</taxon>
    </lineage>
</organism>
<keyword evidence="2" id="KW-1185">Reference proteome</keyword>
<dbReference type="Proteomes" id="UP000265355">
    <property type="component" value="Unassembled WGS sequence"/>
</dbReference>
<accession>A0ABX9N1N8</accession>
<evidence type="ECO:0000313" key="2">
    <source>
        <dbReference type="Proteomes" id="UP000265355"/>
    </source>
</evidence>
<evidence type="ECO:0000313" key="1">
    <source>
        <dbReference type="EMBL" id="RII88683.1"/>
    </source>
</evidence>
<reference evidence="1 2" key="1">
    <citation type="submission" date="2018-08" db="EMBL/GenBank/DDBJ databases">
        <title>Genome Sequence of Clavibacter michiganensis Subspecies type strains, and the Atypical Peach-Colored Strains Isolated from Tomato.</title>
        <authorList>
            <person name="Osdaghi E."/>
            <person name="Portier P."/>
            <person name="Briand M."/>
            <person name="Jacques M.-A."/>
        </authorList>
    </citation>
    <scope>NUCLEOTIDE SEQUENCE [LARGE SCALE GENOMIC DNA]</scope>
    <source>
        <strain evidence="1 2">CFBP 8216</strain>
    </source>
</reference>
<feature type="non-terminal residue" evidence="1">
    <location>
        <position position="1"/>
    </location>
</feature>
<sequence length="40" mass="3997">GDADRDAIAATCLRACGLATAEIAVARRDAEELLAAAPAL</sequence>
<gene>
    <name evidence="1" type="ORF">DZF98_15005</name>
</gene>
<protein>
    <submittedName>
        <fullName evidence="1">TetR/AcrR family transcriptional regulator</fullName>
    </submittedName>
</protein>
<proteinExistence type="predicted"/>
<name>A0ABX9N1N8_9MICO</name>
<dbReference type="EMBL" id="QWEE01000430">
    <property type="protein sequence ID" value="RII88683.1"/>
    <property type="molecule type" value="Genomic_DNA"/>
</dbReference>